<dbReference type="EMBL" id="JAGJCF010000017">
    <property type="protein sequence ID" value="MBP0617501.1"/>
    <property type="molecule type" value="Genomic_DNA"/>
</dbReference>
<protein>
    <submittedName>
        <fullName evidence="1">Isocitrate lyase/PEP mutase family protein</fullName>
    </submittedName>
</protein>
<keyword evidence="2" id="KW-1185">Reference proteome</keyword>
<evidence type="ECO:0000313" key="2">
    <source>
        <dbReference type="Proteomes" id="UP000678276"/>
    </source>
</evidence>
<keyword evidence="1" id="KW-0456">Lyase</keyword>
<accession>A0ABS4BLB4</accession>
<dbReference type="PANTHER" id="PTHR42905">
    <property type="entry name" value="PHOSPHOENOLPYRUVATE CARBOXYLASE"/>
    <property type="match status" value="1"/>
</dbReference>
<dbReference type="InterPro" id="IPR040442">
    <property type="entry name" value="Pyrv_kinase-like_dom_sf"/>
</dbReference>
<dbReference type="GO" id="GO:0016829">
    <property type="term" value="F:lyase activity"/>
    <property type="evidence" value="ECO:0007669"/>
    <property type="project" value="UniProtKB-KW"/>
</dbReference>
<dbReference type="Proteomes" id="UP000678276">
    <property type="component" value="Unassembled WGS sequence"/>
</dbReference>
<dbReference type="PANTHER" id="PTHR42905:SF5">
    <property type="entry name" value="CARBOXYVINYL-CARBOXYPHOSPHONATE PHOSPHORYLMUTASE, CHLOROPLASTIC"/>
    <property type="match status" value="1"/>
</dbReference>
<dbReference type="Gene3D" id="3.20.20.60">
    <property type="entry name" value="Phosphoenolpyruvate-binding domains"/>
    <property type="match status" value="1"/>
</dbReference>
<organism evidence="1 2">
    <name type="scientific">Jiella mangrovi</name>
    <dbReference type="NCBI Taxonomy" id="2821407"/>
    <lineage>
        <taxon>Bacteria</taxon>
        <taxon>Pseudomonadati</taxon>
        <taxon>Pseudomonadota</taxon>
        <taxon>Alphaproteobacteria</taxon>
        <taxon>Hyphomicrobiales</taxon>
        <taxon>Aurantimonadaceae</taxon>
        <taxon>Jiella</taxon>
    </lineage>
</organism>
<dbReference type="InterPro" id="IPR039556">
    <property type="entry name" value="ICL/PEPM"/>
</dbReference>
<proteinExistence type="predicted"/>
<dbReference type="InterPro" id="IPR015813">
    <property type="entry name" value="Pyrv/PenolPyrv_kinase-like_dom"/>
</dbReference>
<dbReference type="Pfam" id="PF13714">
    <property type="entry name" value="PEP_mutase"/>
    <property type="match status" value="1"/>
</dbReference>
<dbReference type="CDD" id="cd00377">
    <property type="entry name" value="ICL_PEPM"/>
    <property type="match status" value="1"/>
</dbReference>
<dbReference type="RefSeq" id="WP_209596362.1">
    <property type="nucleotide sequence ID" value="NZ_JAGJCF010000017.1"/>
</dbReference>
<reference evidence="1 2" key="1">
    <citation type="submission" date="2021-04" db="EMBL/GenBank/DDBJ databases">
        <title>Whole genome sequence of Jiella sp. KSK16Y-1.</title>
        <authorList>
            <person name="Tuo L."/>
        </authorList>
    </citation>
    <scope>NUCLEOTIDE SEQUENCE [LARGE SCALE GENOMIC DNA]</scope>
    <source>
        <strain evidence="1 2">KSK16Y-1</strain>
    </source>
</reference>
<evidence type="ECO:0000313" key="1">
    <source>
        <dbReference type="EMBL" id="MBP0617501.1"/>
    </source>
</evidence>
<name>A0ABS4BLB4_9HYPH</name>
<dbReference type="SUPFAM" id="SSF51621">
    <property type="entry name" value="Phosphoenolpyruvate/pyruvate domain"/>
    <property type="match status" value="1"/>
</dbReference>
<comment type="caution">
    <text evidence="1">The sequence shown here is derived from an EMBL/GenBank/DDBJ whole genome shotgun (WGS) entry which is preliminary data.</text>
</comment>
<gene>
    <name evidence="1" type="ORF">J6595_18090</name>
</gene>
<sequence>MADKSLKQAITSGEFVTAPGVFELISAMIADTAGFQALYVTGYGTVASALGLPDAGLATYSDMLGRIATIVERTKTPVIADADTGYGGLLNVRHTVRGYEQAGVSAIQLEDQEFPKKCGHTPNRRVVPLADMVQKIEVAVDSRKSDDFLIVARTDARTAHGIDEAIRRGKAFAKAGADIVFVESPESEDEMKRICDAIDAPLLANMVNGGRTPLLPAERLKSLGYAIAIHPAVGFLAMGAALKKAYADLRENGETTEAIDLYDFSRFNELLGFSDIWEFEKRYARPEAASAGE</sequence>